<organism evidence="2 3">
    <name type="scientific">Runella defluvii</name>
    <dbReference type="NCBI Taxonomy" id="370973"/>
    <lineage>
        <taxon>Bacteria</taxon>
        <taxon>Pseudomonadati</taxon>
        <taxon>Bacteroidota</taxon>
        <taxon>Cytophagia</taxon>
        <taxon>Cytophagales</taxon>
        <taxon>Spirosomataceae</taxon>
        <taxon>Runella</taxon>
    </lineage>
</organism>
<name>A0A7W5ZKA7_9BACT</name>
<dbReference type="Gene3D" id="1.25.40.10">
    <property type="entry name" value="Tetratricopeptide repeat domain"/>
    <property type="match status" value="1"/>
</dbReference>
<reference evidence="2 3" key="1">
    <citation type="submission" date="2020-08" db="EMBL/GenBank/DDBJ databases">
        <title>Genomic Encyclopedia of Type Strains, Phase IV (KMG-IV): sequencing the most valuable type-strain genomes for metagenomic binning, comparative biology and taxonomic classification.</title>
        <authorList>
            <person name="Goeker M."/>
        </authorList>
    </citation>
    <scope>NUCLEOTIDE SEQUENCE [LARGE SCALE GENOMIC DNA]</scope>
    <source>
        <strain evidence="2 3">DSM 17976</strain>
    </source>
</reference>
<dbReference type="SMART" id="SM00028">
    <property type="entry name" value="TPR"/>
    <property type="match status" value="2"/>
</dbReference>
<dbReference type="SUPFAM" id="SSF48452">
    <property type="entry name" value="TPR-like"/>
    <property type="match status" value="1"/>
</dbReference>
<dbReference type="RefSeq" id="WP_229601316.1">
    <property type="nucleotide sequence ID" value="NZ_JACIBY010000004.1"/>
</dbReference>
<protein>
    <submittedName>
        <fullName evidence="2">Tetratricopeptide (TPR) repeat protein</fullName>
    </submittedName>
</protein>
<dbReference type="Pfam" id="PF13181">
    <property type="entry name" value="TPR_8"/>
    <property type="match status" value="2"/>
</dbReference>
<dbReference type="InterPro" id="IPR019734">
    <property type="entry name" value="TPR_rpt"/>
</dbReference>
<keyword evidence="3" id="KW-1185">Reference proteome</keyword>
<comment type="caution">
    <text evidence="2">The sequence shown here is derived from an EMBL/GenBank/DDBJ whole genome shotgun (WGS) entry which is preliminary data.</text>
</comment>
<sequence>MNGRANAQSTVYSFSPNLQQAYREVFKLKVNAAKALFVKEKSPNALAVYVENYTDMVTLLVSDNKALFEQLSPNEDKRLSWLDDQPSSSPYQRFVQAEIRLHWAFIKLKFGKEMSASWDIIKAYRLLAENARLYPDFVPTYKSLGLLHVLIGSAPQSYQWVAKLLGLKGNIPQGLREVQRVIQQDNVFSLEAQLIQTLLHAYILTYTEKQNTELLQLVHSQPDNLLLHFFGTTVSMKDGRGEQALGLLKQRPKGSAYFAFPFLDYLEGEILLQKGQYAAARTQLNEFLGQYKGQNFLKDTYLKLFLSHWLVGEDAEAKVFLGKIGKVGAAYVESDKAALKFAESYAKGLISGQQKILMKARLSFDGGYLEDAAATLRNVNEASFENGRDRAEYRYRLGRIFQRQEHTEAAIPNYERAIVLSQAQGLYFGATSALQLGYIYQAKGQKSKAIQYFQQALNYPKHEYKNSVDNKARAALTLLGVE</sequence>
<evidence type="ECO:0000313" key="3">
    <source>
        <dbReference type="Proteomes" id="UP000541352"/>
    </source>
</evidence>
<dbReference type="PROSITE" id="PS50005">
    <property type="entry name" value="TPR"/>
    <property type="match status" value="2"/>
</dbReference>
<feature type="repeat" description="TPR" evidence="1">
    <location>
        <begin position="391"/>
        <end position="424"/>
    </location>
</feature>
<evidence type="ECO:0000256" key="1">
    <source>
        <dbReference type="PROSITE-ProRule" id="PRU00339"/>
    </source>
</evidence>
<evidence type="ECO:0000313" key="2">
    <source>
        <dbReference type="EMBL" id="MBB3838210.1"/>
    </source>
</evidence>
<dbReference type="AlphaFoldDB" id="A0A7W5ZKA7"/>
<dbReference type="Proteomes" id="UP000541352">
    <property type="component" value="Unassembled WGS sequence"/>
</dbReference>
<dbReference type="InterPro" id="IPR011990">
    <property type="entry name" value="TPR-like_helical_dom_sf"/>
</dbReference>
<accession>A0A7W5ZKA7</accession>
<keyword evidence="1" id="KW-0802">TPR repeat</keyword>
<gene>
    <name evidence="2" type="ORF">FHS57_002215</name>
</gene>
<feature type="repeat" description="TPR" evidence="1">
    <location>
        <begin position="430"/>
        <end position="463"/>
    </location>
</feature>
<dbReference type="EMBL" id="JACIBY010000004">
    <property type="protein sequence ID" value="MBB3838210.1"/>
    <property type="molecule type" value="Genomic_DNA"/>
</dbReference>
<proteinExistence type="predicted"/>